<dbReference type="AlphaFoldDB" id="A0A915JWV6"/>
<evidence type="ECO:0000313" key="4">
    <source>
        <dbReference type="WBParaSite" id="nRc.2.0.1.t30212-RA"/>
    </source>
</evidence>
<organism evidence="3 4">
    <name type="scientific">Romanomermis culicivorax</name>
    <name type="common">Nematode worm</name>
    <dbReference type="NCBI Taxonomy" id="13658"/>
    <lineage>
        <taxon>Eukaryota</taxon>
        <taxon>Metazoa</taxon>
        <taxon>Ecdysozoa</taxon>
        <taxon>Nematoda</taxon>
        <taxon>Enoplea</taxon>
        <taxon>Dorylaimia</taxon>
        <taxon>Mermithida</taxon>
        <taxon>Mermithoidea</taxon>
        <taxon>Mermithidae</taxon>
        <taxon>Romanomermis</taxon>
    </lineage>
</organism>
<evidence type="ECO:0000256" key="1">
    <source>
        <dbReference type="SAM" id="MobiDB-lite"/>
    </source>
</evidence>
<sequence length="209" mass="23246">MRSPADSTVVVTLSPPAGVVFSSRMVDRVLEKAAQLSLHILLVKFVNDQIWLILDDGHMALAALSMDGAKLDDSTTINVKLKSEDWQLQFEKTFERLIIDDKLDPKFGEDFSTDRMGVKSHIVTNLSCNDLENIDFSVENESALSASNSSSILKVPPKRPPPPKTSPQALPDRIEQEVVRFGLEAETVIPTPVNDDDWSDFVADRQQQI</sequence>
<protein>
    <submittedName>
        <fullName evidence="4">Synaptojanin-1/2 RNA recognition motif domain-containing protein</fullName>
    </submittedName>
</protein>
<dbReference type="WBParaSite" id="nRc.2.0.1.t30212-RA">
    <property type="protein sequence ID" value="nRc.2.0.1.t30212-RA"/>
    <property type="gene ID" value="nRc.2.0.1.g30212"/>
</dbReference>
<feature type="region of interest" description="Disordered" evidence="1">
    <location>
        <begin position="147"/>
        <end position="173"/>
    </location>
</feature>
<evidence type="ECO:0000313" key="3">
    <source>
        <dbReference type="Proteomes" id="UP000887565"/>
    </source>
</evidence>
<accession>A0A915JWV6</accession>
<evidence type="ECO:0000259" key="2">
    <source>
        <dbReference type="SMART" id="SM01165"/>
    </source>
</evidence>
<dbReference type="SMART" id="SM01165">
    <property type="entry name" value="DUF1866"/>
    <property type="match status" value="1"/>
</dbReference>
<dbReference type="InterPro" id="IPR015047">
    <property type="entry name" value="SYNJ1/2_RRM"/>
</dbReference>
<dbReference type="InterPro" id="IPR012677">
    <property type="entry name" value="Nucleotide-bd_a/b_plait_sf"/>
</dbReference>
<dbReference type="Pfam" id="PF08952">
    <property type="entry name" value="DUF1866"/>
    <property type="match status" value="1"/>
</dbReference>
<proteinExistence type="predicted"/>
<feature type="domain" description="Synaptojanin-1/2 RNA recognition motif" evidence="2">
    <location>
        <begin position="4"/>
        <end position="118"/>
    </location>
</feature>
<dbReference type="Gene3D" id="3.30.70.330">
    <property type="match status" value="1"/>
</dbReference>
<name>A0A915JWV6_ROMCU</name>
<keyword evidence="3" id="KW-1185">Reference proteome</keyword>
<feature type="region of interest" description="Disordered" evidence="1">
    <location>
        <begin position="190"/>
        <end position="209"/>
    </location>
</feature>
<reference evidence="4" key="1">
    <citation type="submission" date="2022-11" db="UniProtKB">
        <authorList>
            <consortium name="WormBaseParasite"/>
        </authorList>
    </citation>
    <scope>IDENTIFICATION</scope>
</reference>
<dbReference type="Proteomes" id="UP000887565">
    <property type="component" value="Unplaced"/>
</dbReference>